<feature type="coiled-coil region" evidence="1">
    <location>
        <begin position="1215"/>
        <end position="1277"/>
    </location>
</feature>
<dbReference type="Proteomes" id="UP001165065">
    <property type="component" value="Unassembled WGS sequence"/>
</dbReference>
<evidence type="ECO:0000256" key="2">
    <source>
        <dbReference type="SAM" id="MobiDB-lite"/>
    </source>
</evidence>
<feature type="compositionally biased region" description="Basic and acidic residues" evidence="2">
    <location>
        <begin position="425"/>
        <end position="434"/>
    </location>
</feature>
<comment type="caution">
    <text evidence="3">The sequence shown here is derived from an EMBL/GenBank/DDBJ whole genome shotgun (WGS) entry which is preliminary data.</text>
</comment>
<dbReference type="SUPFAM" id="SSF52058">
    <property type="entry name" value="L domain-like"/>
    <property type="match status" value="1"/>
</dbReference>
<accession>A0A9W7GPB9</accession>
<keyword evidence="1" id="KW-0175">Coiled coil</keyword>
<organism evidence="3 4">
    <name type="scientific">Triparma columacea</name>
    <dbReference type="NCBI Taxonomy" id="722753"/>
    <lineage>
        <taxon>Eukaryota</taxon>
        <taxon>Sar</taxon>
        <taxon>Stramenopiles</taxon>
        <taxon>Ochrophyta</taxon>
        <taxon>Bolidophyceae</taxon>
        <taxon>Parmales</taxon>
        <taxon>Triparmaceae</taxon>
        <taxon>Triparma</taxon>
    </lineage>
</organism>
<dbReference type="PANTHER" id="PTHR23159:SF60">
    <property type="entry name" value="SPINDLE ASSEMBLY ABNORMAL PROTEIN 4"/>
    <property type="match status" value="1"/>
</dbReference>
<proteinExistence type="predicted"/>
<dbReference type="OrthoDB" id="205738at2759"/>
<name>A0A9W7GPB9_9STRA</name>
<feature type="coiled-coil region" evidence="1">
    <location>
        <begin position="1365"/>
        <end position="1438"/>
    </location>
</feature>
<feature type="compositionally biased region" description="Basic and acidic residues" evidence="2">
    <location>
        <begin position="446"/>
        <end position="458"/>
    </location>
</feature>
<dbReference type="InterPro" id="IPR032675">
    <property type="entry name" value="LRR_dom_sf"/>
</dbReference>
<feature type="region of interest" description="Disordered" evidence="2">
    <location>
        <begin position="1528"/>
        <end position="1583"/>
    </location>
</feature>
<dbReference type="PROSITE" id="PS51450">
    <property type="entry name" value="LRR"/>
    <property type="match status" value="1"/>
</dbReference>
<feature type="coiled-coil region" evidence="1">
    <location>
        <begin position="681"/>
        <end position="734"/>
    </location>
</feature>
<keyword evidence="4" id="KW-1185">Reference proteome</keyword>
<protein>
    <submittedName>
        <fullName evidence="3">Uncharacterized protein</fullName>
    </submittedName>
</protein>
<dbReference type="Gene3D" id="3.80.10.10">
    <property type="entry name" value="Ribonuclease Inhibitor"/>
    <property type="match status" value="1"/>
</dbReference>
<dbReference type="EMBL" id="BRYA01000490">
    <property type="protein sequence ID" value="GMI49334.1"/>
    <property type="molecule type" value="Genomic_DNA"/>
</dbReference>
<sequence length="1646" mass="189774">MPSSLQTYKSLSSYVKSSTFPASHCTFDEKDGKFVTLKALMKGIVEPDLDEAISALRLRHLSNKNTSSSILGFKSLLLSGNNLSTLTPLISSSTLLHHGLTSLSLADNLITEITEITNLANVPGIKNTLKNLVVSGNPCMDNDRRGVRRSLIITAFEGKLESLDGVSCSDLRAIDFAVKTCKFHDQDTGQALVDLTHHLHTLDRAACCLRIKKELEEIYGQQSIASTITTDDGEEEEEEEGREKMGELERIIKVWKSNRNSGLDRDTVVRSIHRRLNKVISLTRKNRHNYISDWVVQLQSNPSTAFSDITLDWDAAFMSIWRPVRAEADRLERECKELTGEVESEIGEDDIREMERTATSFYGEEEEEEEEGGEFNLMDEMVDSPRRKSKAVPQIMTDAFEVTSLPSTPPGSIRSNESIPAFSTEEEHRKAVTRETYDQLLKKMERGELHEKGYERPQSKGGPTKTWVHPPTLSSPPRKKPRQGGTQNHTQTSPDLQAITQDISFSKTILLASRHHKSHSSNPKPIDWGAMGTHDILNYTLANTQQLDWALPATPILTPPARVAMPRPPSVPPPPSHTSLETMKKLSTECDRLFDVVCGNHDVHLTLFQINSALRKCADTFSAARSRYITAVRAKFMYLYSTMDKWKREDSTLGKAVNDAKIYMGRIEGIENDREKNKYDLEAMKRHAKHLHKTIDSVRDEHVELTMVRSKVGKEIEEANSRLMVDEREELEKDRELMRLGKQFVARASMRQAFLTFRKMVRRQRDVNRFAASHRLKSNYWDMHSLLGKWKEHVRGRRAERVKVKAVQTYSKIRAWSRWRSAYRLQSKVSRFQRLRVIRKARYAVGHWAKLARRKKNLRGIMGIVNEKATMKNVMLRWKRFTRKSCLTKGELRELTDKADKLYLRLLLMRLKRGARASVREDVELSGKVLDLIRKQVILKHLDTWYVKFTVERKFKRSVVRRNFHNWRTAWVTRKAGEAFWDRALKHDDDKLMKITFKPWREFAKRQKKIMRERKAARVLLKHSSAASVFRAFSIWAKMWVDWRKETANNFKALTHYISKLSSNTFQTWAEGTARSKKIAKVMPIFLNMSNRGKFLFAWKKWKDLVLEARRHVSLKRGTDKIIANFLAKWMGKGAEKVFSAWKVFVLRRRRAARVGEIVRRKIEKTTAGRAYRTWLHAYVRGKLDLWGGNEGKFTSDKGRLDHLSQALKESGEQTEEDNKALRSLESDVARAQSELMDCKNEADRTNHELELLSENLTRAEEKLAVLLAEKSKKEKELAVTRNYFEQFKRRPEWGRWTLGVDSYDAEEEERKERELEKFKELGQERARLLQDSADYARHVNNLKERKRAEKRTWRAKVDAARTVAEASEKRRDESRRDVEQVKLKIEEALREYRVAAEDLGVVEGERTALEDAFNDNLNKYDVEEKALKERLEVAERKERDAHGVLGRRRETAMGLRAELKVVKGRRLEIGRGGRGSGAVWQDQVELVGEVAEAGAKMRAKVTGEEAEAQRRRKIELVKGVVQIWEDDDEEKEREKEDDTEGEDTTLNSRGSRSRRSTRGGLSVRSGNVPLRGGGSRKRGGKSFATDTLIETKRMTKHAKMAEKVVRLSDNLIDEGELIDDGEKMRIVEFERSIDNLRRKIMTKLL</sequence>
<reference evidence="4" key="1">
    <citation type="journal article" date="2023" name="Commun. Biol.">
        <title>Genome analysis of Parmales, the sister group of diatoms, reveals the evolutionary specialization of diatoms from phago-mixotrophs to photoautotrophs.</title>
        <authorList>
            <person name="Ban H."/>
            <person name="Sato S."/>
            <person name="Yoshikawa S."/>
            <person name="Yamada K."/>
            <person name="Nakamura Y."/>
            <person name="Ichinomiya M."/>
            <person name="Sato N."/>
            <person name="Blanc-Mathieu R."/>
            <person name="Endo H."/>
            <person name="Kuwata A."/>
            <person name="Ogata H."/>
        </authorList>
    </citation>
    <scope>NUCLEOTIDE SEQUENCE [LARGE SCALE GENOMIC DNA]</scope>
</reference>
<feature type="region of interest" description="Disordered" evidence="2">
    <location>
        <begin position="446"/>
        <end position="498"/>
    </location>
</feature>
<gene>
    <name evidence="3" type="ORF">TrCOL_g11641</name>
</gene>
<dbReference type="PANTHER" id="PTHR23159">
    <property type="entry name" value="CENTROSOMAL PROTEIN 2"/>
    <property type="match status" value="1"/>
</dbReference>
<evidence type="ECO:0000256" key="1">
    <source>
        <dbReference type="SAM" id="Coils"/>
    </source>
</evidence>
<feature type="region of interest" description="Disordered" evidence="2">
    <location>
        <begin position="402"/>
        <end position="434"/>
    </location>
</feature>
<evidence type="ECO:0000313" key="3">
    <source>
        <dbReference type="EMBL" id="GMI49334.1"/>
    </source>
</evidence>
<feature type="compositionally biased region" description="Polar residues" evidence="2">
    <location>
        <begin position="484"/>
        <end position="498"/>
    </location>
</feature>
<feature type="compositionally biased region" description="Acidic residues" evidence="2">
    <location>
        <begin position="1528"/>
        <end position="1544"/>
    </location>
</feature>
<evidence type="ECO:0000313" key="4">
    <source>
        <dbReference type="Proteomes" id="UP001165065"/>
    </source>
</evidence>
<dbReference type="InterPro" id="IPR001611">
    <property type="entry name" value="Leu-rich_rpt"/>
</dbReference>